<dbReference type="Proteomes" id="UP001189792">
    <property type="component" value="Unassembled WGS sequence"/>
</dbReference>
<keyword evidence="5" id="KW-1185">Reference proteome</keyword>
<evidence type="ECO:0000313" key="5">
    <source>
        <dbReference type="Proteomes" id="UP001189792"/>
    </source>
</evidence>
<evidence type="ECO:0000313" key="4">
    <source>
        <dbReference type="EMBL" id="CAJ0893507.1"/>
    </source>
</evidence>
<dbReference type="RefSeq" id="WP_206274072.1">
    <property type="nucleotide sequence ID" value="NZ_CAUDLI010000008.1"/>
</dbReference>
<dbReference type="CDD" id="cd10434">
    <property type="entry name" value="GIY-YIG_UvrC_Cho"/>
    <property type="match status" value="1"/>
</dbReference>
<feature type="region of interest" description="Disordered" evidence="2">
    <location>
        <begin position="195"/>
        <end position="216"/>
    </location>
</feature>
<accession>A0ABM9KZG5</accession>
<comment type="caution">
    <text evidence="4">The sequence shown here is derived from an EMBL/GenBank/DDBJ whole genome shotgun (WGS) entry which is preliminary data.</text>
</comment>
<sequence>MTPHSQEALQGLPPLANAIVDRAIDNVTRKLVAGYRNKNNSRPNAKSTDIGAVAKDTLDATSASSVMAVANRGAAWKEMLQKSLSHGISSISTMKFDGAFTVQNGQPQGLDAVPNSPGVYVVFNKNGEAVYVGDSVKLKQRWYAGHLNEHKQGQGSDKPYKLAEEFQEGCTVKFVQMESEATAAALEAHLIKTDKPKKNARQELETEQGKRSNIEAKKMKDASGGVRTLAAGAAKEAAANVGWNVFEQLASTLTKALKDELVEIVRGVSRSIKFRLKRLFDRVWSVVQAIIDAPLKILAGIFEFVVNAVSKTIAQFYSLARNIYDLGLSAWQLFQGAQTMNTEALVEKVTETIVLSGTLILWDALDPVLEANLATVVGPVAPYLSAAICAIGYGMSSFYLQKFVPAMVKMLLAMKSGAQEAAQEMRAACEKLIAIQERELRLLEELKDYAEESFRFEDETRKHIRALDQHEAIEPLDIQAMLATRKQRHG</sequence>
<dbReference type="InterPro" id="IPR035901">
    <property type="entry name" value="GIY-YIG_endonuc_sf"/>
</dbReference>
<name>A0ABM9KZG5_9RALS</name>
<dbReference type="SMART" id="SM00465">
    <property type="entry name" value="GIYc"/>
    <property type="match status" value="1"/>
</dbReference>
<dbReference type="SUPFAM" id="SSF82771">
    <property type="entry name" value="GIY-YIG endonuclease"/>
    <property type="match status" value="1"/>
</dbReference>
<protein>
    <submittedName>
        <fullName evidence="4">UvrABC system protein C</fullName>
    </submittedName>
</protein>
<feature type="coiled-coil region" evidence="1">
    <location>
        <begin position="418"/>
        <end position="453"/>
    </location>
</feature>
<proteinExistence type="predicted"/>
<evidence type="ECO:0000256" key="2">
    <source>
        <dbReference type="SAM" id="MobiDB-lite"/>
    </source>
</evidence>
<dbReference type="InterPro" id="IPR047296">
    <property type="entry name" value="GIY-YIG_UvrC_Cho"/>
</dbReference>
<dbReference type="EMBL" id="CAUDLI010000008">
    <property type="protein sequence ID" value="CAJ0893507.1"/>
    <property type="molecule type" value="Genomic_DNA"/>
</dbReference>
<reference evidence="4 5" key="1">
    <citation type="submission" date="2023-07" db="EMBL/GenBank/DDBJ databases">
        <authorList>
            <person name="Peeters C."/>
        </authorList>
    </citation>
    <scope>NUCLEOTIDE SEQUENCE [LARGE SCALE GENOMIC DNA]</scope>
    <source>
        <strain evidence="4 5">LMG 32965</strain>
    </source>
</reference>
<keyword evidence="1" id="KW-0175">Coiled coil</keyword>
<feature type="domain" description="GIY-YIG" evidence="3">
    <location>
        <begin position="115"/>
        <end position="200"/>
    </location>
</feature>
<dbReference type="PANTHER" id="PTHR30562:SF1">
    <property type="entry name" value="UVRABC SYSTEM PROTEIN C"/>
    <property type="match status" value="1"/>
</dbReference>
<evidence type="ECO:0000256" key="1">
    <source>
        <dbReference type="SAM" id="Coils"/>
    </source>
</evidence>
<evidence type="ECO:0000259" key="3">
    <source>
        <dbReference type="PROSITE" id="PS50164"/>
    </source>
</evidence>
<dbReference type="PROSITE" id="PS50164">
    <property type="entry name" value="GIY_YIG"/>
    <property type="match status" value="1"/>
</dbReference>
<dbReference type="PANTHER" id="PTHR30562">
    <property type="entry name" value="UVRC/OXIDOREDUCTASE"/>
    <property type="match status" value="1"/>
</dbReference>
<dbReference type="Gene3D" id="3.40.1440.10">
    <property type="entry name" value="GIY-YIG endonuclease"/>
    <property type="match status" value="1"/>
</dbReference>
<dbReference type="Pfam" id="PF01541">
    <property type="entry name" value="GIY-YIG"/>
    <property type="match status" value="1"/>
</dbReference>
<dbReference type="InterPro" id="IPR000305">
    <property type="entry name" value="GIY-YIG_endonuc"/>
</dbReference>
<dbReference type="InterPro" id="IPR050066">
    <property type="entry name" value="UvrABC_protein_C"/>
</dbReference>
<organism evidence="4 5">
    <name type="scientific">Ralstonia flatus</name>
    <dbReference type="NCBI Taxonomy" id="3058601"/>
    <lineage>
        <taxon>Bacteria</taxon>
        <taxon>Pseudomonadati</taxon>
        <taxon>Pseudomonadota</taxon>
        <taxon>Betaproteobacteria</taxon>
        <taxon>Burkholderiales</taxon>
        <taxon>Burkholderiaceae</taxon>
        <taxon>Ralstonia</taxon>
    </lineage>
</organism>
<gene>
    <name evidence="4" type="primary">uvrC_2</name>
    <name evidence="4" type="ORF">R77564_03718</name>
</gene>